<comment type="caution">
    <text evidence="1">The sequence shown here is derived from an EMBL/GenBank/DDBJ whole genome shotgun (WGS) entry which is preliminary data.</text>
</comment>
<accession>A0A8J7HVQ6</accession>
<reference evidence="1 2" key="1">
    <citation type="journal article" date="2021" name="Int. J. Syst. Evol. Microbiol.">
        <title>Amazonocrinis nigriterrae gen. nov., sp. nov., Atlanticothrix silvestris gen. nov., sp. nov. and Dendronalium phyllosphericum gen. nov., sp. nov., nostocacean cyanobacteria from Brazilian environments.</title>
        <authorList>
            <person name="Alvarenga D.O."/>
            <person name="Andreote A.P.D."/>
            <person name="Branco L.H.Z."/>
            <person name="Delbaje E."/>
            <person name="Cruz R.B."/>
            <person name="Varani A.M."/>
            <person name="Fiore M.F."/>
        </authorList>
    </citation>
    <scope>NUCLEOTIDE SEQUENCE [LARGE SCALE GENOMIC DNA]</scope>
    <source>
        <strain evidence="1 2">CENA67</strain>
    </source>
</reference>
<evidence type="ECO:0000313" key="2">
    <source>
        <dbReference type="Proteomes" id="UP000632766"/>
    </source>
</evidence>
<organism evidence="1 2">
    <name type="scientific">Amazonocrinis nigriterrae CENA67</name>
    <dbReference type="NCBI Taxonomy" id="2794033"/>
    <lineage>
        <taxon>Bacteria</taxon>
        <taxon>Bacillati</taxon>
        <taxon>Cyanobacteriota</taxon>
        <taxon>Cyanophyceae</taxon>
        <taxon>Nostocales</taxon>
        <taxon>Nostocaceae</taxon>
        <taxon>Amazonocrinis</taxon>
        <taxon>Amazonocrinis nigriterrae</taxon>
    </lineage>
</organism>
<dbReference type="EMBL" id="JAECZC010000102">
    <property type="protein sequence ID" value="MBH8566757.1"/>
    <property type="molecule type" value="Genomic_DNA"/>
</dbReference>
<proteinExistence type="predicted"/>
<sequence>MPIRGLTDQRKEFNCLGRIEISVFKGGRKGEKTAGKDLANKLRITTTNNVAKTILKRYSEPDNNGDFYTEALNIYLPFDEVEKTFNCSMKAHTTSGLELVCDRHTITKRCIPTKDGKGNVWRPLVDVEEVCPMRDKGFTGDCPNRCVKEGQFYFYIRELLDRDMMLPARITVHGFEDLTYLNTKLEEYKELIGSLTRSPFPAHQYRHKIPFILSRTQVKIKQPITDKDNNYVRTGKKTDRIIWALTLQIDPTWMELYRCWQLMEELKFRQLPVSQNAVLGLLKGDTSIIDAEIVEVSQEPKTLPPSRADRLRSRILELANQYEELTGVAYELPDLYAKNEDELVVFGKDLKKSVDKVRYDHHSMD</sequence>
<gene>
    <name evidence="1" type="ORF">I8748_32175</name>
</gene>
<dbReference type="AlphaFoldDB" id="A0A8J7HVQ6"/>
<keyword evidence="2" id="KW-1185">Reference proteome</keyword>
<dbReference type="RefSeq" id="WP_198128491.1">
    <property type="nucleotide sequence ID" value="NZ_JAECZC010000102.1"/>
</dbReference>
<dbReference type="Proteomes" id="UP000632766">
    <property type="component" value="Unassembled WGS sequence"/>
</dbReference>
<name>A0A8J7HVQ6_9NOST</name>
<evidence type="ECO:0000313" key="1">
    <source>
        <dbReference type="EMBL" id="MBH8566757.1"/>
    </source>
</evidence>
<protein>
    <submittedName>
        <fullName evidence="1">Uncharacterized protein</fullName>
    </submittedName>
</protein>